<dbReference type="InterPro" id="IPR029063">
    <property type="entry name" value="SAM-dependent_MTases_sf"/>
</dbReference>
<reference evidence="2" key="1">
    <citation type="submission" date="2022-06" db="EMBL/GenBank/DDBJ databases">
        <title>Isolation and Genomics of Futiania mangrovii gen. nov., sp. nov., a Rare and Metabolically-versatile member in the Class Alphaproteobacteria.</title>
        <authorList>
            <person name="Liu L."/>
            <person name="Huang W.-C."/>
            <person name="Pan J."/>
            <person name="Li J."/>
            <person name="Huang Y."/>
            <person name="Du H."/>
            <person name="Liu Y."/>
            <person name="Li M."/>
        </authorList>
    </citation>
    <scope>NUCLEOTIDE SEQUENCE</scope>
    <source>
        <strain evidence="2">FT118</strain>
    </source>
</reference>
<dbReference type="Pfam" id="PF08241">
    <property type="entry name" value="Methyltransf_11"/>
    <property type="match status" value="1"/>
</dbReference>
<dbReference type="Proteomes" id="UP001055804">
    <property type="component" value="Unassembled WGS sequence"/>
</dbReference>
<dbReference type="RefSeq" id="WP_269331609.1">
    <property type="nucleotide sequence ID" value="NZ_JAMZFT010000001.1"/>
</dbReference>
<accession>A0A9J6PB40</accession>
<organism evidence="2 3">
    <name type="scientific">Futiania mangrovi</name>
    <dbReference type="NCBI Taxonomy" id="2959716"/>
    <lineage>
        <taxon>Bacteria</taxon>
        <taxon>Pseudomonadati</taxon>
        <taxon>Pseudomonadota</taxon>
        <taxon>Alphaproteobacteria</taxon>
        <taxon>Futianiales</taxon>
        <taxon>Futianiaceae</taxon>
        <taxon>Futiania</taxon>
    </lineage>
</organism>
<protein>
    <submittedName>
        <fullName evidence="2">Methyltransferase domain-containing protein</fullName>
    </submittedName>
</protein>
<name>A0A9J6PB40_9PROT</name>
<feature type="domain" description="Methyltransferase type 11" evidence="1">
    <location>
        <begin position="39"/>
        <end position="126"/>
    </location>
</feature>
<sequence>MSGAMAWSAEDYAANARFVSDLAAPLVDLLDPKAEERILDIGCGDGVLTQKIVARGAEVLGLDASPDMVSATRALGIPAEIGNAMKLTFEGEFDAVFSNAALHWMPDARAVVRGVHRALKPGGRFVGEFGGKGNVAAIETAIRAILKVRGLDKGIPNPWYFPTPEEYGELLAEEGFTVREIALVPRPTPVVAGMARWLDTLAAPLLSGLDAEQRAAVRDEAVELLAPALRDSKGQWRADYVRLRFHAARG</sequence>
<gene>
    <name evidence="2" type="ORF">NJQ99_04555</name>
</gene>
<dbReference type="AlphaFoldDB" id="A0A9J6PB40"/>
<dbReference type="PANTHER" id="PTHR43861">
    <property type="entry name" value="TRANS-ACONITATE 2-METHYLTRANSFERASE-RELATED"/>
    <property type="match status" value="1"/>
</dbReference>
<dbReference type="EMBL" id="JAMZFT010000001">
    <property type="protein sequence ID" value="MCP1335673.1"/>
    <property type="molecule type" value="Genomic_DNA"/>
</dbReference>
<evidence type="ECO:0000259" key="1">
    <source>
        <dbReference type="Pfam" id="PF08241"/>
    </source>
</evidence>
<dbReference type="CDD" id="cd02440">
    <property type="entry name" value="AdoMet_MTases"/>
    <property type="match status" value="1"/>
</dbReference>
<dbReference type="GO" id="GO:0032259">
    <property type="term" value="P:methylation"/>
    <property type="evidence" value="ECO:0007669"/>
    <property type="project" value="UniProtKB-KW"/>
</dbReference>
<comment type="caution">
    <text evidence="2">The sequence shown here is derived from an EMBL/GenBank/DDBJ whole genome shotgun (WGS) entry which is preliminary data.</text>
</comment>
<proteinExistence type="predicted"/>
<dbReference type="GO" id="GO:0008757">
    <property type="term" value="F:S-adenosylmethionine-dependent methyltransferase activity"/>
    <property type="evidence" value="ECO:0007669"/>
    <property type="project" value="InterPro"/>
</dbReference>
<dbReference type="PANTHER" id="PTHR43861:SF1">
    <property type="entry name" value="TRANS-ACONITATE 2-METHYLTRANSFERASE"/>
    <property type="match status" value="1"/>
</dbReference>
<keyword evidence="3" id="KW-1185">Reference proteome</keyword>
<evidence type="ECO:0000313" key="2">
    <source>
        <dbReference type="EMBL" id="MCP1335673.1"/>
    </source>
</evidence>
<evidence type="ECO:0000313" key="3">
    <source>
        <dbReference type="Proteomes" id="UP001055804"/>
    </source>
</evidence>
<dbReference type="InterPro" id="IPR013216">
    <property type="entry name" value="Methyltransf_11"/>
</dbReference>
<keyword evidence="2" id="KW-0808">Transferase</keyword>
<dbReference type="Gene3D" id="3.40.50.150">
    <property type="entry name" value="Vaccinia Virus protein VP39"/>
    <property type="match status" value="1"/>
</dbReference>
<keyword evidence="2" id="KW-0489">Methyltransferase</keyword>
<dbReference type="SUPFAM" id="SSF53335">
    <property type="entry name" value="S-adenosyl-L-methionine-dependent methyltransferases"/>
    <property type="match status" value="1"/>
</dbReference>